<evidence type="ECO:0000313" key="2">
    <source>
        <dbReference type="Proteomes" id="UP001168098"/>
    </source>
</evidence>
<protein>
    <submittedName>
        <fullName evidence="1">Uncharacterized protein</fullName>
    </submittedName>
</protein>
<sequence>MDNFINNLPDMPNNILYIYDGERHYWIEFGFWELALKYPSIQKVIAILERHIERPQIEKNDGVLIINLEGKPIAHYYDPKFS</sequence>
<accession>A0AA39E3M6</accession>
<dbReference type="EMBL" id="JARBHA010000004">
    <property type="protein sequence ID" value="KAJ9703882.1"/>
    <property type="molecule type" value="Genomic_DNA"/>
</dbReference>
<keyword evidence="2" id="KW-1185">Reference proteome</keyword>
<evidence type="ECO:0000313" key="1">
    <source>
        <dbReference type="EMBL" id="KAJ9703882.1"/>
    </source>
</evidence>
<name>A0AA39E3M6_VITRO</name>
<gene>
    <name evidence="1" type="ORF">PVL29_005245</name>
</gene>
<dbReference type="AlphaFoldDB" id="A0AA39E3M6"/>
<dbReference type="Proteomes" id="UP001168098">
    <property type="component" value="Unassembled WGS sequence"/>
</dbReference>
<organism evidence="1 2">
    <name type="scientific">Vitis rotundifolia</name>
    <name type="common">Muscadine grape</name>
    <dbReference type="NCBI Taxonomy" id="103349"/>
    <lineage>
        <taxon>Eukaryota</taxon>
        <taxon>Viridiplantae</taxon>
        <taxon>Streptophyta</taxon>
        <taxon>Embryophyta</taxon>
        <taxon>Tracheophyta</taxon>
        <taxon>Spermatophyta</taxon>
        <taxon>Magnoliopsida</taxon>
        <taxon>eudicotyledons</taxon>
        <taxon>Gunneridae</taxon>
        <taxon>Pentapetalae</taxon>
        <taxon>rosids</taxon>
        <taxon>Vitales</taxon>
        <taxon>Vitaceae</taxon>
        <taxon>Viteae</taxon>
        <taxon>Vitis</taxon>
    </lineage>
</organism>
<proteinExistence type="predicted"/>
<reference evidence="1 2" key="1">
    <citation type="journal article" date="2023" name="BMC Biotechnol.">
        <title>Vitis rotundifolia cv Carlos genome sequencing.</title>
        <authorList>
            <person name="Huff M."/>
            <person name="Hulse-Kemp A."/>
            <person name="Scheffler B."/>
            <person name="Youngblood R."/>
            <person name="Simpson S."/>
            <person name="Babiker E."/>
            <person name="Staton M."/>
        </authorList>
    </citation>
    <scope>NUCLEOTIDE SEQUENCE [LARGE SCALE GENOMIC DNA]</scope>
    <source>
        <tissue evidence="1">Leaf</tissue>
    </source>
</reference>
<comment type="caution">
    <text evidence="1">The sequence shown here is derived from an EMBL/GenBank/DDBJ whole genome shotgun (WGS) entry which is preliminary data.</text>
</comment>